<evidence type="ECO:0000256" key="1">
    <source>
        <dbReference type="SAM" id="MobiDB-lite"/>
    </source>
</evidence>
<feature type="region of interest" description="Disordered" evidence="1">
    <location>
        <begin position="283"/>
        <end position="306"/>
    </location>
</feature>
<feature type="transmembrane region" description="Helical" evidence="2">
    <location>
        <begin position="492"/>
        <end position="512"/>
    </location>
</feature>
<feature type="transmembrane region" description="Helical" evidence="2">
    <location>
        <begin position="549"/>
        <end position="568"/>
    </location>
</feature>
<reference evidence="3" key="1">
    <citation type="submission" date="2021-01" db="EMBL/GenBank/DDBJ databases">
        <authorList>
            <person name="Corre E."/>
            <person name="Pelletier E."/>
            <person name="Niang G."/>
            <person name="Scheremetjew M."/>
            <person name="Finn R."/>
            <person name="Kale V."/>
            <person name="Holt S."/>
            <person name="Cochrane G."/>
            <person name="Meng A."/>
            <person name="Brown T."/>
            <person name="Cohen L."/>
        </authorList>
    </citation>
    <scope>NUCLEOTIDE SEQUENCE</scope>
    <source>
        <strain evidence="3">CCMP2877</strain>
    </source>
</reference>
<gene>
    <name evidence="3" type="ORF">PPAR1163_LOCUS394</name>
</gene>
<evidence type="ECO:0000313" key="3">
    <source>
        <dbReference type="EMBL" id="CAD9242052.1"/>
    </source>
</evidence>
<dbReference type="AlphaFoldDB" id="A0A7S1TQN2"/>
<feature type="compositionally biased region" description="Polar residues" evidence="1">
    <location>
        <begin position="283"/>
        <end position="304"/>
    </location>
</feature>
<dbReference type="EMBL" id="HBGJ01000530">
    <property type="protein sequence ID" value="CAD9242052.1"/>
    <property type="molecule type" value="Transcribed_RNA"/>
</dbReference>
<evidence type="ECO:0000256" key="2">
    <source>
        <dbReference type="SAM" id="Phobius"/>
    </source>
</evidence>
<feature type="transmembrane region" description="Helical" evidence="2">
    <location>
        <begin position="443"/>
        <end position="464"/>
    </location>
</feature>
<keyword evidence="2" id="KW-0472">Membrane</keyword>
<organism evidence="3">
    <name type="scientific">Phaeomonas parva</name>
    <dbReference type="NCBI Taxonomy" id="124430"/>
    <lineage>
        <taxon>Eukaryota</taxon>
        <taxon>Sar</taxon>
        <taxon>Stramenopiles</taxon>
        <taxon>Ochrophyta</taxon>
        <taxon>Pinguiophyceae</taxon>
        <taxon>Pinguiochrysidales</taxon>
        <taxon>Pinguiochrysidaceae</taxon>
        <taxon>Phaeomonas</taxon>
    </lineage>
</organism>
<keyword evidence="2" id="KW-1133">Transmembrane helix</keyword>
<sequence length="691" mass="73931">MAKEEEGALAKLMKFAKTKEFVIFKCVVTIVLSIVSIVLASEAFNALDAVVGDITGILDNWGTPPVTEFTLTNATACPSGWEQYPDVKWRGLEAGACACPSGATSGGQTWTSSYTSCNSNQTSAGCQQDPALSSINMKYWRNRLICLRRESEAAYNRDDDYIRPRVSEPDSCPSGYVFCGGPGTTYANGFAHCARTDLGCPLTSYDILKPSDAAYSGFPSNYGGFFDGYGSTDNSEYDMLGRVGTDSYVESSVTRFDEALPVVDVAIGFAPPCITGPNQENYDSATSWSSSNNDVTNDPPSSCNEADPRYVEIDSLSEAEFMREHFLRESACAGISANNWANYDVYSSAGSSFDCRSASLGGGCLVSLSSGRSCTSTDSICTTRVRQSRCGQYHHVYDSGTDASERLKLTYRRQLLWQDDCPSYRDVADKEEPLADLRDAQGALFTINTITNVIVFLAAFLVIYNQLHGDVPCVPYEGEKEKKFIEKAQERFVLVFKLIKFIPLIIAIVAVGKIADFFANKVKGCGDRYTQDAMDYLGRELPGIEQTNMAILAVDIVQLTLPFFLTIFKMLCGKKKKEGEGDEEKPAEAAPAAPAPTAPVLQPAAQAAAPAHFGPGNFGPSAKIAPASGPPAAAPPVAATAAPTQLAVVIPPGIQPGQAMTVAAPDGRMINVVVPPGSAPGGQIIVQVPPA</sequence>
<name>A0A7S1TQN2_9STRA</name>
<protein>
    <submittedName>
        <fullName evidence="3">Uncharacterized protein</fullName>
    </submittedName>
</protein>
<keyword evidence="2" id="KW-0812">Transmembrane</keyword>
<feature type="transmembrane region" description="Helical" evidence="2">
    <location>
        <begin position="21"/>
        <end position="40"/>
    </location>
</feature>
<proteinExistence type="predicted"/>
<accession>A0A7S1TQN2</accession>